<reference evidence="7 8" key="1">
    <citation type="submission" date="2024-07" db="EMBL/GenBank/DDBJ databases">
        <title>Novosphingobium kalidii RD2P27.</title>
        <authorList>
            <person name="Sun J.-Q."/>
        </authorList>
    </citation>
    <scope>NUCLEOTIDE SEQUENCE [LARGE SCALE GENOMIC DNA]</scope>
    <source>
        <strain evidence="7 8">RD2P27</strain>
    </source>
</reference>
<evidence type="ECO:0000256" key="5">
    <source>
        <dbReference type="SAM" id="Phobius"/>
    </source>
</evidence>
<dbReference type="Gene3D" id="1.20.1250.20">
    <property type="entry name" value="MFS general substrate transporter like domains"/>
    <property type="match status" value="1"/>
</dbReference>
<dbReference type="RefSeq" id="WP_353984233.1">
    <property type="nucleotide sequence ID" value="NZ_JBEWLY010000013.1"/>
</dbReference>
<feature type="transmembrane region" description="Helical" evidence="5">
    <location>
        <begin position="386"/>
        <end position="405"/>
    </location>
</feature>
<dbReference type="Proteomes" id="UP001548713">
    <property type="component" value="Unassembled WGS sequence"/>
</dbReference>
<feature type="transmembrane region" description="Helical" evidence="5">
    <location>
        <begin position="114"/>
        <end position="135"/>
    </location>
</feature>
<dbReference type="EMBL" id="JBEWLY010000013">
    <property type="protein sequence ID" value="MET1755721.1"/>
    <property type="molecule type" value="Genomic_DNA"/>
</dbReference>
<proteinExistence type="predicted"/>
<evidence type="ECO:0000256" key="2">
    <source>
        <dbReference type="ARBA" id="ARBA00022692"/>
    </source>
</evidence>
<feature type="domain" description="Major facilitator superfamily (MFS) profile" evidence="6">
    <location>
        <begin position="23"/>
        <end position="434"/>
    </location>
</feature>
<evidence type="ECO:0000313" key="7">
    <source>
        <dbReference type="EMBL" id="MET1755721.1"/>
    </source>
</evidence>
<gene>
    <name evidence="7" type="ORF">ABVV53_09650</name>
</gene>
<evidence type="ECO:0000313" key="8">
    <source>
        <dbReference type="Proteomes" id="UP001548713"/>
    </source>
</evidence>
<sequence length="441" mass="45605">MQSDNSLRWTLDHGPWTGFQRRAGMLAILAVVLDGFDIQLLGVVLPALIKEWNLPREAFVPVIGLGIVAMSVGTAINGWLGDRFGRKLTLLASMIVFGLGTLMTVMATGMPLFIVARLIASVGLGGAMPSAVALLSEFTPVRRRSFMVTLGMICTPVGGVLAGLVSAWLLPVYGWQSLFLVGGLLPLVLAGIMLVALPESPQFLASRPGRRAELERFAARLGVAPSPGDLGATAQAGEAKAGYGALFAGGEWKVTLLLWSHFLFVLTTAYTVFNWLPTLSTATGFTVAQGGMFLAAFNFGGIAGALIGALCIDRSGSRRLTISFGLGAAAASLVAFGTFGVGTPVAVLAGTIFFAGLFIAGLQPMLFAIAAAAYPVQLRGTGVGTALAVGRLGAIASSYIGAVLIGAGAGAFFVFLGAMMMAVAAALWLMPRHVPGRQGSK</sequence>
<keyword evidence="4 5" id="KW-0472">Membrane</keyword>
<accession>A0ABV2D1K7</accession>
<organism evidence="7 8">
    <name type="scientific">Novosphingobium kalidii</name>
    <dbReference type="NCBI Taxonomy" id="3230299"/>
    <lineage>
        <taxon>Bacteria</taxon>
        <taxon>Pseudomonadati</taxon>
        <taxon>Pseudomonadota</taxon>
        <taxon>Alphaproteobacteria</taxon>
        <taxon>Sphingomonadales</taxon>
        <taxon>Sphingomonadaceae</taxon>
        <taxon>Novosphingobium</taxon>
    </lineage>
</organism>
<feature type="transmembrane region" description="Helical" evidence="5">
    <location>
        <begin position="147"/>
        <end position="169"/>
    </location>
</feature>
<feature type="transmembrane region" description="Helical" evidence="5">
    <location>
        <begin position="26"/>
        <end position="49"/>
    </location>
</feature>
<name>A0ABV2D1K7_9SPHN</name>
<comment type="caution">
    <text evidence="7">The sequence shown here is derived from an EMBL/GenBank/DDBJ whole genome shotgun (WGS) entry which is preliminary data.</text>
</comment>
<keyword evidence="2 5" id="KW-0812">Transmembrane</keyword>
<feature type="transmembrane region" description="Helical" evidence="5">
    <location>
        <begin position="324"/>
        <end position="346"/>
    </location>
</feature>
<feature type="transmembrane region" description="Helical" evidence="5">
    <location>
        <begin position="352"/>
        <end position="374"/>
    </location>
</feature>
<evidence type="ECO:0000256" key="3">
    <source>
        <dbReference type="ARBA" id="ARBA00022989"/>
    </source>
</evidence>
<dbReference type="SUPFAM" id="SSF103473">
    <property type="entry name" value="MFS general substrate transporter"/>
    <property type="match status" value="1"/>
</dbReference>
<keyword evidence="8" id="KW-1185">Reference proteome</keyword>
<dbReference type="Pfam" id="PF00083">
    <property type="entry name" value="Sugar_tr"/>
    <property type="match status" value="1"/>
</dbReference>
<feature type="transmembrane region" description="Helical" evidence="5">
    <location>
        <begin position="61"/>
        <end position="81"/>
    </location>
</feature>
<dbReference type="PANTHER" id="PTHR23508">
    <property type="entry name" value="CARBOXYLIC ACID TRANSPORTER PROTEIN HOMOLOG"/>
    <property type="match status" value="1"/>
</dbReference>
<dbReference type="InterPro" id="IPR020846">
    <property type="entry name" value="MFS_dom"/>
</dbReference>
<feature type="transmembrane region" description="Helical" evidence="5">
    <location>
        <begin position="256"/>
        <end position="273"/>
    </location>
</feature>
<dbReference type="PROSITE" id="PS50850">
    <property type="entry name" value="MFS"/>
    <property type="match status" value="1"/>
</dbReference>
<dbReference type="PANTHER" id="PTHR23508:SF10">
    <property type="entry name" value="CARBOXYLIC ACID TRANSPORTER PROTEIN HOMOLOG"/>
    <property type="match status" value="1"/>
</dbReference>
<evidence type="ECO:0000256" key="1">
    <source>
        <dbReference type="ARBA" id="ARBA00004141"/>
    </source>
</evidence>
<feature type="transmembrane region" description="Helical" evidence="5">
    <location>
        <begin position="293"/>
        <end position="312"/>
    </location>
</feature>
<feature type="transmembrane region" description="Helical" evidence="5">
    <location>
        <begin position="175"/>
        <end position="197"/>
    </location>
</feature>
<feature type="transmembrane region" description="Helical" evidence="5">
    <location>
        <begin position="88"/>
        <end position="108"/>
    </location>
</feature>
<comment type="subcellular location">
    <subcellularLocation>
        <location evidence="1">Membrane</location>
        <topology evidence="1">Multi-pass membrane protein</topology>
    </subcellularLocation>
</comment>
<keyword evidence="3 5" id="KW-1133">Transmembrane helix</keyword>
<dbReference type="InterPro" id="IPR036259">
    <property type="entry name" value="MFS_trans_sf"/>
</dbReference>
<dbReference type="InterPro" id="IPR005828">
    <property type="entry name" value="MFS_sugar_transport-like"/>
</dbReference>
<evidence type="ECO:0000259" key="6">
    <source>
        <dbReference type="PROSITE" id="PS50850"/>
    </source>
</evidence>
<evidence type="ECO:0000256" key="4">
    <source>
        <dbReference type="ARBA" id="ARBA00023136"/>
    </source>
</evidence>
<feature type="transmembrane region" description="Helical" evidence="5">
    <location>
        <begin position="411"/>
        <end position="431"/>
    </location>
</feature>
<protein>
    <submittedName>
        <fullName evidence="7">MFS transporter</fullName>
    </submittedName>
</protein>